<dbReference type="PANTHER" id="PTHR46732">
    <property type="entry name" value="ATP-DEPENDENT PROTEASE LA (LON) DOMAIN PROTEIN"/>
    <property type="match status" value="1"/>
</dbReference>
<dbReference type="AlphaFoldDB" id="A0A937HJI6"/>
<name>A0A937HJI6_9PROT</name>
<dbReference type="SUPFAM" id="SSF88697">
    <property type="entry name" value="PUA domain-like"/>
    <property type="match status" value="1"/>
</dbReference>
<feature type="domain" description="Lon N-terminal" evidence="1">
    <location>
        <begin position="15"/>
        <end position="206"/>
    </location>
</feature>
<dbReference type="InterPro" id="IPR003111">
    <property type="entry name" value="Lon_prtase_N"/>
</dbReference>
<dbReference type="EMBL" id="JADHOK010000018">
    <property type="protein sequence ID" value="MBL6761553.1"/>
    <property type="molecule type" value="Genomic_DNA"/>
</dbReference>
<organism evidence="2 3">
    <name type="scientific">PS1 clade bacterium</name>
    <dbReference type="NCBI Taxonomy" id="2175152"/>
    <lineage>
        <taxon>Bacteria</taxon>
        <taxon>Pseudomonadati</taxon>
        <taxon>Pseudomonadota</taxon>
        <taxon>Alphaproteobacteria</taxon>
        <taxon>PS1 clade</taxon>
    </lineage>
</organism>
<dbReference type="SMART" id="SM00464">
    <property type="entry name" value="LON"/>
    <property type="match status" value="1"/>
</dbReference>
<dbReference type="InterPro" id="IPR046336">
    <property type="entry name" value="Lon_prtase_N_sf"/>
</dbReference>
<evidence type="ECO:0000313" key="3">
    <source>
        <dbReference type="Proteomes" id="UP000785783"/>
    </source>
</evidence>
<accession>A0A937HJI6</accession>
<reference evidence="2" key="1">
    <citation type="submission" date="2020-10" db="EMBL/GenBank/DDBJ databases">
        <title>Microbiome of the Black Sea water column analyzed by genome centric metagenomics.</title>
        <authorList>
            <person name="Cabello-Yeves P.J."/>
            <person name="Callieri C."/>
            <person name="Picazo A."/>
            <person name="Mehrshad M."/>
            <person name="Haro-Moreno J.M."/>
            <person name="Roda-Garcia J."/>
            <person name="Dzembekova N."/>
            <person name="Slabakova V."/>
            <person name="Slabakova N."/>
            <person name="Moncheva S."/>
            <person name="Rodriguez-Valera F."/>
        </authorList>
    </citation>
    <scope>NUCLEOTIDE SEQUENCE</scope>
    <source>
        <strain evidence="2">BS307-5m-G5</strain>
    </source>
</reference>
<dbReference type="PANTHER" id="PTHR46732:SF8">
    <property type="entry name" value="ATP-DEPENDENT PROTEASE LA (LON) DOMAIN PROTEIN"/>
    <property type="match status" value="1"/>
</dbReference>
<dbReference type="Gene3D" id="2.30.130.40">
    <property type="entry name" value="LON domain-like"/>
    <property type="match status" value="1"/>
</dbReference>
<dbReference type="Proteomes" id="UP000785783">
    <property type="component" value="Unassembled WGS sequence"/>
</dbReference>
<dbReference type="Pfam" id="PF02190">
    <property type="entry name" value="LON_substr_bdg"/>
    <property type="match status" value="1"/>
</dbReference>
<comment type="caution">
    <text evidence="2">The sequence shown here is derived from an EMBL/GenBank/DDBJ whole genome shotgun (WGS) entry which is preliminary data.</text>
</comment>
<protein>
    <submittedName>
        <fullName evidence="2">LON peptidase substrate-binding domain-containing protein</fullName>
    </submittedName>
</protein>
<evidence type="ECO:0000259" key="1">
    <source>
        <dbReference type="PROSITE" id="PS51787"/>
    </source>
</evidence>
<evidence type="ECO:0000313" key="2">
    <source>
        <dbReference type="EMBL" id="MBL6761553.1"/>
    </source>
</evidence>
<proteinExistence type="predicted"/>
<dbReference type="PROSITE" id="PS51787">
    <property type="entry name" value="LON_N"/>
    <property type="match status" value="1"/>
</dbReference>
<gene>
    <name evidence="2" type="ORF">ISQ19_02530</name>
</gene>
<dbReference type="InterPro" id="IPR015947">
    <property type="entry name" value="PUA-like_sf"/>
</dbReference>
<sequence>MAFDPETINELPETVPVFPLEGVLLLPRGQLPLNIFEPRYLQMFDDALANGRLLGMVQPAIDDEGGEHLQKVGCLGRISSFSETDDGRMIVSLTGVARFAVAEELNVLTPYRQLRADYRPYDSDLIADVGSLDVNREGVLDVLKRYLEANNMSADWPAIESSNNEALVNSLCIISPYGAQEKQAMLEAATLAERAEILIALTEMVLAQLGQSGGANDNAVQ</sequence>